<feature type="binding site" evidence="13">
    <location>
        <position position="306"/>
    </location>
    <ligand>
        <name>S-adenosyl-L-methionine</name>
        <dbReference type="ChEBI" id="CHEBI:59789"/>
    </ligand>
</feature>
<dbReference type="RefSeq" id="WP_017210768.1">
    <property type="nucleotide sequence ID" value="NZ_BKAK01000087.1"/>
</dbReference>
<comment type="subcellular location">
    <subcellularLocation>
        <location evidence="2">Cytoplasm</location>
    </subcellularLocation>
</comment>
<dbReference type="SUPFAM" id="SSF48013">
    <property type="entry name" value="NusB-like"/>
    <property type="match status" value="1"/>
</dbReference>
<keyword evidence="6 13" id="KW-0489">Methyltransferase</keyword>
<reference evidence="16" key="4">
    <citation type="journal article" date="2022" name="Nat. Biotechnol.">
        <title>Carbon-negative production of acetone and isopropanol by gas fermentation at industrial pilot scale.</title>
        <authorList>
            <person name="Liew F.E."/>
            <person name="Nogle R."/>
            <person name="Abdalla T."/>
            <person name="Rasor B.J."/>
            <person name="Canter C."/>
            <person name="Jensen R.O."/>
            <person name="Wang L."/>
            <person name="Strutz J."/>
            <person name="Chirania P."/>
            <person name="De Tissera S."/>
            <person name="Mueller A.P."/>
            <person name="Ruan Z."/>
            <person name="Gao A."/>
            <person name="Tran L."/>
            <person name="Engle N.L."/>
            <person name="Bromley J.C."/>
            <person name="Daniell J."/>
            <person name="Conrado R."/>
            <person name="Tschaplinski T.J."/>
            <person name="Giannone R.J."/>
            <person name="Hettich R.L."/>
            <person name="Karim A.S."/>
            <person name="Simpson S.D."/>
            <person name="Brown S.D."/>
            <person name="Leang C."/>
            <person name="Jewett M.C."/>
            <person name="Kopke M."/>
        </authorList>
    </citation>
    <scope>NUCLEOTIDE SEQUENCE</scope>
    <source>
        <strain evidence="16">DJ015</strain>
    </source>
</reference>
<dbReference type="InterPro" id="IPR029063">
    <property type="entry name" value="SAM-dependent_MTases_sf"/>
</dbReference>
<keyword evidence="8 13" id="KW-0949">S-adenosyl-L-methionine</keyword>
<dbReference type="SUPFAM" id="SSF53335">
    <property type="entry name" value="S-adenosyl-L-methionine-dependent methyltransferases"/>
    <property type="match status" value="1"/>
</dbReference>
<dbReference type="Pfam" id="PF01189">
    <property type="entry name" value="Methyltr_RsmB-F"/>
    <property type="match status" value="1"/>
</dbReference>
<keyword evidence="7 13" id="KW-0808">Transferase</keyword>
<comment type="function">
    <text evidence="1">Specifically methylates the cytosine at position 967 (m5C967) of 16S rRNA.</text>
</comment>
<evidence type="ECO:0000256" key="12">
    <source>
        <dbReference type="ARBA" id="ARBA00047283"/>
    </source>
</evidence>
<dbReference type="OrthoDB" id="9810297at2"/>
<feature type="domain" description="SAM-dependent MTase RsmB/NOP-type" evidence="14">
    <location>
        <begin position="165"/>
        <end position="438"/>
    </location>
</feature>
<dbReference type="Gene3D" id="3.40.50.150">
    <property type="entry name" value="Vaccinia Virus protein VP39"/>
    <property type="match status" value="1"/>
</dbReference>
<dbReference type="STRING" id="1520.LF65_01271"/>
<dbReference type="GO" id="GO:0005737">
    <property type="term" value="C:cytoplasm"/>
    <property type="evidence" value="ECO:0007669"/>
    <property type="project" value="UniProtKB-SubCell"/>
</dbReference>
<reference evidence="15" key="2">
    <citation type="submission" date="2016-02" db="EMBL/GenBank/DDBJ databases">
        <title>Genome sequence of Clostridium beijerinckii strain 59B.</title>
        <authorList>
            <person name="Little G.T."/>
            <person name="Minton N.P."/>
        </authorList>
    </citation>
    <scope>NUCLEOTIDE SEQUENCE</scope>
    <source>
        <strain evidence="15">NCIMB 14988</strain>
    </source>
</reference>
<dbReference type="InterPro" id="IPR006027">
    <property type="entry name" value="NusB_RsmB_TIM44"/>
</dbReference>
<dbReference type="InterPro" id="IPR023267">
    <property type="entry name" value="RCMT"/>
</dbReference>
<dbReference type="GO" id="GO:0006355">
    <property type="term" value="P:regulation of DNA-templated transcription"/>
    <property type="evidence" value="ECO:0007669"/>
    <property type="project" value="InterPro"/>
</dbReference>
<keyword evidence="9 13" id="KW-0694">RNA-binding</keyword>
<evidence type="ECO:0000256" key="7">
    <source>
        <dbReference type="ARBA" id="ARBA00022679"/>
    </source>
</evidence>
<evidence type="ECO:0000256" key="5">
    <source>
        <dbReference type="ARBA" id="ARBA00022552"/>
    </source>
</evidence>
<evidence type="ECO:0000313" key="16">
    <source>
        <dbReference type="EMBL" id="MBC2476194.1"/>
    </source>
</evidence>
<evidence type="ECO:0000256" key="2">
    <source>
        <dbReference type="ARBA" id="ARBA00004496"/>
    </source>
</evidence>
<dbReference type="PANTHER" id="PTHR22807">
    <property type="entry name" value="NOP2 YEAST -RELATED NOL1/NOP2/FMU SUN DOMAIN-CONTAINING"/>
    <property type="match status" value="1"/>
</dbReference>
<keyword evidence="4" id="KW-0963">Cytoplasm</keyword>
<dbReference type="GO" id="GO:0003723">
    <property type="term" value="F:RNA binding"/>
    <property type="evidence" value="ECO:0007669"/>
    <property type="project" value="UniProtKB-UniRule"/>
</dbReference>
<feature type="binding site" evidence="13">
    <location>
        <begin position="255"/>
        <end position="261"/>
    </location>
    <ligand>
        <name>S-adenosyl-L-methionine</name>
        <dbReference type="ChEBI" id="CHEBI:59789"/>
    </ligand>
</feature>
<dbReference type="PANTHER" id="PTHR22807:SF53">
    <property type="entry name" value="RIBOSOMAL RNA SMALL SUBUNIT METHYLTRANSFERASE B-RELATED"/>
    <property type="match status" value="1"/>
</dbReference>
<dbReference type="Proteomes" id="UP001194098">
    <property type="component" value="Unassembled WGS sequence"/>
</dbReference>
<evidence type="ECO:0000313" key="15">
    <source>
        <dbReference type="EMBL" id="AJG97884.1"/>
    </source>
</evidence>
<evidence type="ECO:0000256" key="11">
    <source>
        <dbReference type="ARBA" id="ARBA00031088"/>
    </source>
</evidence>
<comment type="catalytic activity">
    <reaction evidence="12">
        <text>cytidine(967) in 16S rRNA + S-adenosyl-L-methionine = 5-methylcytidine(967) in 16S rRNA + S-adenosyl-L-homocysteine + H(+)</text>
        <dbReference type="Rhea" id="RHEA:42748"/>
        <dbReference type="Rhea" id="RHEA-COMP:10219"/>
        <dbReference type="Rhea" id="RHEA-COMP:10220"/>
        <dbReference type="ChEBI" id="CHEBI:15378"/>
        <dbReference type="ChEBI" id="CHEBI:57856"/>
        <dbReference type="ChEBI" id="CHEBI:59789"/>
        <dbReference type="ChEBI" id="CHEBI:74483"/>
        <dbReference type="ChEBI" id="CHEBI:82748"/>
        <dbReference type="EC" id="2.1.1.176"/>
    </reaction>
</comment>
<feature type="active site" description="Nucleophile" evidence="13">
    <location>
        <position position="377"/>
    </location>
</feature>
<dbReference type="PROSITE" id="PS51686">
    <property type="entry name" value="SAM_MT_RSMB_NOP"/>
    <property type="match status" value="1"/>
</dbReference>
<dbReference type="InterPro" id="IPR001678">
    <property type="entry name" value="MeTrfase_RsmB-F_NOP2_dom"/>
</dbReference>
<evidence type="ECO:0000256" key="8">
    <source>
        <dbReference type="ARBA" id="ARBA00022691"/>
    </source>
</evidence>
<dbReference type="GeneID" id="66344136"/>
<dbReference type="Pfam" id="PF01029">
    <property type="entry name" value="NusB"/>
    <property type="match status" value="1"/>
</dbReference>
<dbReference type="FunFam" id="3.30.70.1170:FF:000003">
    <property type="entry name" value="16S rRNA (Cytosine(967)-C(5))-methyltransferase RsmB"/>
    <property type="match status" value="1"/>
</dbReference>
<dbReference type="Gene3D" id="3.30.70.1170">
    <property type="entry name" value="Sun protein, domain 3"/>
    <property type="match status" value="1"/>
</dbReference>
<dbReference type="EMBL" id="JABAGV010000045">
    <property type="protein sequence ID" value="MBC2476194.1"/>
    <property type="molecule type" value="Genomic_DNA"/>
</dbReference>
<dbReference type="GO" id="GO:0008649">
    <property type="term" value="F:rRNA methyltransferase activity"/>
    <property type="evidence" value="ECO:0007669"/>
    <property type="project" value="InterPro"/>
</dbReference>
<organism evidence="15 17">
    <name type="scientific">Clostridium beijerinckii</name>
    <name type="common">Clostridium MP</name>
    <dbReference type="NCBI Taxonomy" id="1520"/>
    <lineage>
        <taxon>Bacteria</taxon>
        <taxon>Bacillati</taxon>
        <taxon>Bacillota</taxon>
        <taxon>Clostridia</taxon>
        <taxon>Eubacteriales</taxon>
        <taxon>Clostridiaceae</taxon>
        <taxon>Clostridium</taxon>
    </lineage>
</organism>
<dbReference type="Pfam" id="PF22458">
    <property type="entry name" value="RsmF-B_ferredox"/>
    <property type="match status" value="1"/>
</dbReference>
<comment type="similarity">
    <text evidence="13">Belongs to the class I-like SAM-binding methyltransferase superfamily. RsmB/NOP family.</text>
</comment>
<dbReference type="Gene3D" id="1.10.940.10">
    <property type="entry name" value="NusB-like"/>
    <property type="match status" value="1"/>
</dbReference>
<evidence type="ECO:0000256" key="1">
    <source>
        <dbReference type="ARBA" id="ARBA00002724"/>
    </source>
</evidence>
<dbReference type="InterPro" id="IPR035926">
    <property type="entry name" value="NusB-like_sf"/>
</dbReference>
<dbReference type="InterPro" id="IPR049560">
    <property type="entry name" value="MeTrfase_RsmB-F_NOP2_cat"/>
</dbReference>
<feature type="binding site" evidence="13">
    <location>
        <position position="324"/>
    </location>
    <ligand>
        <name>S-adenosyl-L-methionine</name>
        <dbReference type="ChEBI" id="CHEBI:59789"/>
    </ligand>
</feature>
<evidence type="ECO:0000313" key="17">
    <source>
        <dbReference type="Proteomes" id="UP000031866"/>
    </source>
</evidence>
<evidence type="ECO:0000256" key="4">
    <source>
        <dbReference type="ARBA" id="ARBA00022490"/>
    </source>
</evidence>
<dbReference type="Proteomes" id="UP000031866">
    <property type="component" value="Chromosome"/>
</dbReference>
<evidence type="ECO:0000256" key="9">
    <source>
        <dbReference type="ARBA" id="ARBA00022884"/>
    </source>
</evidence>
<evidence type="ECO:0000256" key="3">
    <source>
        <dbReference type="ARBA" id="ARBA00012140"/>
    </source>
</evidence>
<dbReference type="AlphaFoldDB" id="A0A0B5Q6Q4"/>
<keyword evidence="5" id="KW-0698">rRNA processing</keyword>
<dbReference type="KEGG" id="cbei:LF65_01271"/>
<dbReference type="NCBIfam" id="NF011494">
    <property type="entry name" value="PRK14902.1"/>
    <property type="match status" value="1"/>
</dbReference>
<dbReference type="EC" id="2.1.1.176" evidence="3"/>
<dbReference type="CDD" id="cd02440">
    <property type="entry name" value="AdoMet_MTases"/>
    <property type="match status" value="1"/>
</dbReference>
<dbReference type="InterPro" id="IPR004573">
    <property type="entry name" value="rRNA_ssu_MeTfrase_B"/>
</dbReference>
<dbReference type="EMBL" id="CP010086">
    <property type="protein sequence ID" value="AJG97884.1"/>
    <property type="molecule type" value="Genomic_DNA"/>
</dbReference>
<proteinExistence type="inferred from homology"/>
<name>A0A0B5Q6Q4_CLOBE</name>
<dbReference type="PRINTS" id="PR02008">
    <property type="entry name" value="RCMTFAMILY"/>
</dbReference>
<evidence type="ECO:0000256" key="6">
    <source>
        <dbReference type="ARBA" id="ARBA00022603"/>
    </source>
</evidence>
<feature type="binding site" evidence="13">
    <location>
        <position position="279"/>
    </location>
    <ligand>
        <name>S-adenosyl-L-methionine</name>
        <dbReference type="ChEBI" id="CHEBI:59789"/>
    </ligand>
</feature>
<dbReference type="InterPro" id="IPR054728">
    <property type="entry name" value="RsmB-like_ferredoxin"/>
</dbReference>
<reference evidence="17" key="1">
    <citation type="submission" date="2014-12" db="EMBL/GenBank/DDBJ databases">
        <title>Genome sequence of Clostridium beijerinckii strain 59B.</title>
        <authorList>
            <person name="Little G.T."/>
            <person name="Minton N.P."/>
        </authorList>
    </citation>
    <scope>NUCLEOTIDE SEQUENCE [LARGE SCALE GENOMIC DNA]</scope>
    <source>
        <strain evidence="17">59B</strain>
    </source>
</reference>
<protein>
    <recommendedName>
        <fullName evidence="3">16S rRNA (cytosine(967)-C(5))-methyltransferase</fullName>
        <ecNumber evidence="3">2.1.1.176</ecNumber>
    </recommendedName>
    <alternativeName>
        <fullName evidence="10">16S rRNA m5C967 methyltransferase</fullName>
    </alternativeName>
    <alternativeName>
        <fullName evidence="11">rRNA (cytosine-C(5)-)-methyltransferase RsmB</fullName>
    </alternativeName>
</protein>
<evidence type="ECO:0000259" key="14">
    <source>
        <dbReference type="PROSITE" id="PS51686"/>
    </source>
</evidence>
<dbReference type="FunFam" id="3.40.50.150:FF:000022">
    <property type="entry name" value="Ribosomal RNA small subunit methyltransferase B"/>
    <property type="match status" value="1"/>
</dbReference>
<sequence length="439" mass="49948">MNCRKLAVKILGRVLNEGAYSNIVLAKELNEAELSDKDKALLTEIVYGVLRRKKTLDIIISNFVKDLKLMNKDILNILRVAIYQMNFLDKIPSYAACNEAVEEAKEISENDSKLVNGILRNFTKNPDDIEVVGNKIDEYAYKFSFEPWMIRLLIKQYGENVSKKIMSGLNSIPQVSVRVNELKADYDEVFEKLEELEYEVEEGVICPEAICIKGGKSIENNPLFQEGKITVQDESAMIIAPLLELEEGMTVTDLCSAPGGKTTHIAEILQNTGKVLAYDLHESKLGLIKENCERLGITNVEVNTSDATKLNPDLIASSDRILIDVPCSGLGIIRKKPEIKWNKTRNELREIIKVQRDIMECAWMYLKEDGIMIYSTCTLNKEENEENIEWFVSRHKDCSVKKIFIGKQDNLVYNRDGSLTIMPNENMDGFFVTKLEKRQ</sequence>
<dbReference type="NCBIfam" id="TIGR00563">
    <property type="entry name" value="rsmB"/>
    <property type="match status" value="1"/>
</dbReference>
<dbReference type="FunFam" id="1.10.940.10:FF:000006">
    <property type="entry name" value="16S rRNA (Cytosine(967)-C(5))-methyltransferase RsmB"/>
    <property type="match status" value="1"/>
</dbReference>
<gene>
    <name evidence="16" type="primary">rsmB</name>
    <name evidence="16" type="ORF">HGI39_16090</name>
    <name evidence="15" type="ORF">LF65_01271</name>
</gene>
<accession>A0A0B5Q6Q4</accession>
<evidence type="ECO:0000256" key="13">
    <source>
        <dbReference type="PROSITE-ProRule" id="PRU01023"/>
    </source>
</evidence>
<reference evidence="16" key="3">
    <citation type="submission" date="2020-04" db="EMBL/GenBank/DDBJ databases">
        <authorList>
            <person name="Brown S."/>
        </authorList>
    </citation>
    <scope>NUCLEOTIDE SEQUENCE</scope>
    <source>
        <strain evidence="16">DJ015</strain>
    </source>
</reference>
<evidence type="ECO:0000256" key="10">
    <source>
        <dbReference type="ARBA" id="ARBA00030399"/>
    </source>
</evidence>